<evidence type="ECO:0000313" key="2">
    <source>
        <dbReference type="Proteomes" id="UP001168972"/>
    </source>
</evidence>
<protein>
    <submittedName>
        <fullName evidence="1">Uncharacterized protein</fullName>
    </submittedName>
</protein>
<reference evidence="1" key="1">
    <citation type="journal article" date="2023" name="bioRxiv">
        <title>Scaffold-level genome assemblies of two parasitoid biocontrol wasps reveal the parthenogenesis mechanism and an associated novel virus.</title>
        <authorList>
            <person name="Inwood S."/>
            <person name="Skelly J."/>
            <person name="Guhlin J."/>
            <person name="Harrop T."/>
            <person name="Goldson S."/>
            <person name="Dearden P."/>
        </authorList>
    </citation>
    <scope>NUCLEOTIDE SEQUENCE</scope>
    <source>
        <strain evidence="1">Lincoln</strain>
        <tissue evidence="1">Whole body</tissue>
    </source>
</reference>
<comment type="caution">
    <text evidence="1">The sequence shown here is derived from an EMBL/GenBank/DDBJ whole genome shotgun (WGS) entry which is preliminary data.</text>
</comment>
<sequence length="288" mass="33684">MKNQSEDRSKYIDCSDDDDVFVEKPQVQDEYGCVAYMPVQPSSDVLASQEENRLKLIDIFNSTEENINDNVINIMNTCYYLQRKNIHKENELSIIFERWPYFHHYQLIVKHADQLLGKDVSAIWMSSMNKLSKPINCWLKNVEIASEINKAKKKVSQPDEEKKYVRKMLRIAQKYSNTLKNDEPYHTVTLGLIVKFMKENLNFLYIITNEELADEELLEEIPVVNPVLTIRGRDLHNDDNVYNVVINKKTMIHVPSFTEGILTTFLCYYVFGFVYPPPIEGTLEAIQR</sequence>
<organism evidence="1 2">
    <name type="scientific">Microctonus hyperodae</name>
    <name type="common">Parasitoid wasp</name>
    <dbReference type="NCBI Taxonomy" id="165561"/>
    <lineage>
        <taxon>Eukaryota</taxon>
        <taxon>Metazoa</taxon>
        <taxon>Ecdysozoa</taxon>
        <taxon>Arthropoda</taxon>
        <taxon>Hexapoda</taxon>
        <taxon>Insecta</taxon>
        <taxon>Pterygota</taxon>
        <taxon>Neoptera</taxon>
        <taxon>Endopterygota</taxon>
        <taxon>Hymenoptera</taxon>
        <taxon>Apocrita</taxon>
        <taxon>Ichneumonoidea</taxon>
        <taxon>Braconidae</taxon>
        <taxon>Euphorinae</taxon>
        <taxon>Microctonus</taxon>
    </lineage>
</organism>
<dbReference type="Proteomes" id="UP001168972">
    <property type="component" value="Unassembled WGS sequence"/>
</dbReference>
<gene>
    <name evidence="1" type="ORF">PV327_008789</name>
</gene>
<name>A0AA39FSG8_MICHY</name>
<dbReference type="PANTHER" id="PTHR31025">
    <property type="entry name" value="SI:CH211-196P9.1-RELATED"/>
    <property type="match status" value="1"/>
</dbReference>
<proteinExistence type="predicted"/>
<reference evidence="1" key="2">
    <citation type="submission" date="2023-03" db="EMBL/GenBank/DDBJ databases">
        <authorList>
            <person name="Inwood S.N."/>
            <person name="Skelly J.G."/>
            <person name="Guhlin J."/>
            <person name="Harrop T.W.R."/>
            <person name="Goldson S.G."/>
            <person name="Dearden P.K."/>
        </authorList>
    </citation>
    <scope>NUCLEOTIDE SEQUENCE</scope>
    <source>
        <strain evidence="1">Lincoln</strain>
        <tissue evidence="1">Whole body</tissue>
    </source>
</reference>
<evidence type="ECO:0000313" key="1">
    <source>
        <dbReference type="EMBL" id="KAK0175004.1"/>
    </source>
</evidence>
<keyword evidence="2" id="KW-1185">Reference proteome</keyword>
<dbReference type="AlphaFoldDB" id="A0AA39FSG8"/>
<accession>A0AA39FSG8</accession>
<dbReference type="PANTHER" id="PTHR31025:SF22">
    <property type="entry name" value="IP13529P"/>
    <property type="match status" value="1"/>
</dbReference>
<dbReference type="EMBL" id="JAQQBR010000005">
    <property type="protein sequence ID" value="KAK0175004.1"/>
    <property type="molecule type" value="Genomic_DNA"/>
</dbReference>